<evidence type="ECO:0000256" key="2">
    <source>
        <dbReference type="ARBA" id="ARBA00022629"/>
    </source>
</evidence>
<dbReference type="GO" id="GO:0004856">
    <property type="term" value="F:D-xylulokinase activity"/>
    <property type="evidence" value="ECO:0007669"/>
    <property type="project" value="UniProtKB-UniRule"/>
</dbReference>
<evidence type="ECO:0000256" key="7">
    <source>
        <dbReference type="SAM" id="MobiDB-lite"/>
    </source>
</evidence>
<comment type="catalytic activity">
    <reaction evidence="5 6">
        <text>D-xylulose + ATP = D-xylulose 5-phosphate + ADP + H(+)</text>
        <dbReference type="Rhea" id="RHEA:10964"/>
        <dbReference type="ChEBI" id="CHEBI:15378"/>
        <dbReference type="ChEBI" id="CHEBI:17140"/>
        <dbReference type="ChEBI" id="CHEBI:30616"/>
        <dbReference type="ChEBI" id="CHEBI:57737"/>
        <dbReference type="ChEBI" id="CHEBI:456216"/>
        <dbReference type="EC" id="2.7.1.17"/>
    </reaction>
</comment>
<dbReference type="InterPro" id="IPR042024">
    <property type="entry name" value="D-XK_euk"/>
</dbReference>
<dbReference type="GO" id="GO:0005829">
    <property type="term" value="C:cytosol"/>
    <property type="evidence" value="ECO:0007669"/>
    <property type="project" value="TreeGrafter"/>
</dbReference>
<dbReference type="STRING" id="984487.A0A1E4SG84"/>
<comment type="function">
    <text evidence="6">Highly specific D-xylulose kinase which participates in the catabolism of xylose. Xylose is a major component of hemicelluloses such as xylan. Most fungi utilize D-xylose via three enzymatic reactions, xylose reductase (XR), xylitol dehydrogenase (XDH), and xylulokinase, to form xylulose 5-phosphate, which enters pentose phosphate pathway.</text>
</comment>
<evidence type="ECO:0000313" key="9">
    <source>
        <dbReference type="EMBL" id="ODV78524.1"/>
    </source>
</evidence>
<dbReference type="PANTHER" id="PTHR10196:SF57">
    <property type="entry name" value="XYLULOSE KINASE"/>
    <property type="match status" value="1"/>
</dbReference>
<evidence type="ECO:0000256" key="1">
    <source>
        <dbReference type="ARBA" id="ARBA00009156"/>
    </source>
</evidence>
<dbReference type="InterPro" id="IPR043129">
    <property type="entry name" value="ATPase_NBD"/>
</dbReference>
<feature type="domain" description="Carbohydrate kinase FGGY C-terminal" evidence="8">
    <location>
        <begin position="312"/>
        <end position="552"/>
    </location>
</feature>
<dbReference type="GeneID" id="30984272"/>
<keyword evidence="6" id="KW-0067">ATP-binding</keyword>
<dbReference type="OrthoDB" id="1728974at2759"/>
<dbReference type="Proteomes" id="UP000094285">
    <property type="component" value="Unassembled WGS sequence"/>
</dbReference>
<dbReference type="RefSeq" id="XP_020063646.1">
    <property type="nucleotide sequence ID" value="XM_020210136.1"/>
</dbReference>
<dbReference type="EC" id="2.7.1.17" evidence="6"/>
<feature type="region of interest" description="Disordered" evidence="7">
    <location>
        <begin position="450"/>
        <end position="471"/>
    </location>
</feature>
<dbReference type="GO" id="GO:0005998">
    <property type="term" value="P:xylulose catabolic process"/>
    <property type="evidence" value="ECO:0007669"/>
    <property type="project" value="EnsemblFungi"/>
</dbReference>
<dbReference type="Pfam" id="PF02782">
    <property type="entry name" value="FGGY_C"/>
    <property type="match status" value="1"/>
</dbReference>
<protein>
    <recommendedName>
        <fullName evidence="6">Xylulose kinase</fullName>
        <ecNumber evidence="6">2.7.1.17</ecNumber>
    </recommendedName>
</protein>
<proteinExistence type="inferred from homology"/>
<dbReference type="SUPFAM" id="SSF53067">
    <property type="entry name" value="Actin-like ATPase domain"/>
    <property type="match status" value="2"/>
</dbReference>
<comment type="similarity">
    <text evidence="1 6">Belongs to the FGGY kinase family.</text>
</comment>
<sequence length="606" mass="67316">MAPPLFLGFDLSTQQLKVIVTDANLNHLHSYHVEFDAAYKQRYGIHKGVLVDDDTIVSPVLMWLDAVDHVFDQMKQDAFPFADVRGISGSGQQHGSIYWSQQAEHLLQSLDGSGALSDQLQDAFTFQNSPNWQDHSTGSELKGFEDTVGADELAQISGSRAHYRFTGLQIRKLATRIDPERYASTWRISLVSSFVASVLLGKIAPIEEADACGMNLYDIQKGEYDERLLALAAGVHPQLDGTDPHSSKYRDAIDQLRLKLGEISPISYNANGTVSPHFQKKYGFASDCKVYSFTGDNLATILSLPLAPNDCLISLGTSTTVLIITKNYNPSSQYHLFKHPTMPDHYMGMLCYCNGSLAREKVRDEINTKYNIDNKSWDKFDELLDGSTDFNGKLGIYFPLGEIIPNAAAQTKRSMLVDGTIEDLEIGEKWTVEDDVSSIVESQTLSCRLRSGPMLSGSGSSGSSTTPEPTDEARKMYDDLIKKHGELSTDGKKHTFESITSKPNRCYYAGGASNNTSIIKKMGSILAPINGNYRVEIPNACALGGAFKASWSYACEEKNEWIGYEKYINQLFEVNDDLEPFEVENKWSDYLEGVALLARMEETLKH</sequence>
<keyword evidence="10" id="KW-1185">Reference proteome</keyword>
<reference evidence="10" key="1">
    <citation type="submission" date="2016-05" db="EMBL/GenBank/DDBJ databases">
        <title>Comparative genomics of biotechnologically important yeasts.</title>
        <authorList>
            <consortium name="DOE Joint Genome Institute"/>
            <person name="Riley R."/>
            <person name="Haridas S."/>
            <person name="Wolfe K.H."/>
            <person name="Lopes M.R."/>
            <person name="Hittinger C.T."/>
            <person name="Goker M."/>
            <person name="Salamov A."/>
            <person name="Wisecaver J."/>
            <person name="Long T.M."/>
            <person name="Aerts A.L."/>
            <person name="Barry K."/>
            <person name="Choi C."/>
            <person name="Clum A."/>
            <person name="Coughlan A.Y."/>
            <person name="Deshpande S."/>
            <person name="Douglass A.P."/>
            <person name="Hanson S.J."/>
            <person name="Klenk H.-P."/>
            <person name="Labutti K."/>
            <person name="Lapidus A."/>
            <person name="Lindquist E."/>
            <person name="Lipzen A."/>
            <person name="Meier-Kolthoff J.P."/>
            <person name="Ohm R.A."/>
            <person name="Otillar R.P."/>
            <person name="Pangilinan J."/>
            <person name="Peng Y."/>
            <person name="Rokas A."/>
            <person name="Rosa C.A."/>
            <person name="Scheuner C."/>
            <person name="Sibirny A.A."/>
            <person name="Slot J.C."/>
            <person name="Stielow J.B."/>
            <person name="Sun H."/>
            <person name="Kurtzman C.P."/>
            <person name="Blackwell M."/>
            <person name="Grigoriev I.V."/>
            <person name="Jeffries T.W."/>
        </authorList>
    </citation>
    <scope>NUCLEOTIDE SEQUENCE [LARGE SCALE GENOMIC DNA]</scope>
    <source>
        <strain evidence="10">NRRL Y-17324</strain>
    </source>
</reference>
<accession>A0A1E4SG84</accession>
<dbReference type="CDD" id="cd07776">
    <property type="entry name" value="ASKHA_NBD_FGGY_SpXK-like"/>
    <property type="match status" value="1"/>
</dbReference>
<evidence type="ECO:0000256" key="6">
    <source>
        <dbReference type="RuleBase" id="RU367058"/>
    </source>
</evidence>
<dbReference type="AlphaFoldDB" id="A0A1E4SG84"/>
<dbReference type="Gene3D" id="3.30.420.40">
    <property type="match status" value="2"/>
</dbReference>
<keyword evidence="6" id="KW-0119">Carbohydrate metabolism</keyword>
<evidence type="ECO:0000256" key="3">
    <source>
        <dbReference type="ARBA" id="ARBA00022679"/>
    </source>
</evidence>
<dbReference type="EMBL" id="KV453913">
    <property type="protein sequence ID" value="ODV78524.1"/>
    <property type="molecule type" value="Genomic_DNA"/>
</dbReference>
<evidence type="ECO:0000259" key="8">
    <source>
        <dbReference type="Pfam" id="PF02782"/>
    </source>
</evidence>
<keyword evidence="4 6" id="KW-0418">Kinase</keyword>
<evidence type="ECO:0000256" key="4">
    <source>
        <dbReference type="ARBA" id="ARBA00022777"/>
    </source>
</evidence>
<evidence type="ECO:0000256" key="5">
    <source>
        <dbReference type="ARBA" id="ARBA00048885"/>
    </source>
</evidence>
<evidence type="ECO:0000313" key="10">
    <source>
        <dbReference type="Proteomes" id="UP000094285"/>
    </source>
</evidence>
<keyword evidence="6" id="KW-0547">Nucleotide-binding</keyword>
<dbReference type="PANTHER" id="PTHR10196">
    <property type="entry name" value="SUGAR KINASE"/>
    <property type="match status" value="1"/>
</dbReference>
<keyword evidence="3 6" id="KW-0808">Transferase</keyword>
<gene>
    <name evidence="9" type="ORF">CANTADRAFT_52926</name>
</gene>
<dbReference type="GO" id="GO:0005524">
    <property type="term" value="F:ATP binding"/>
    <property type="evidence" value="ECO:0007669"/>
    <property type="project" value="UniProtKB-UniRule"/>
</dbReference>
<name>A0A1E4SG84_9ASCO</name>
<dbReference type="InterPro" id="IPR018485">
    <property type="entry name" value="FGGY_C"/>
</dbReference>
<keyword evidence="2 6" id="KW-0859">Xylose metabolism</keyword>
<dbReference type="GO" id="GO:0042732">
    <property type="term" value="P:D-xylose metabolic process"/>
    <property type="evidence" value="ECO:0007669"/>
    <property type="project" value="UniProtKB-UniRule"/>
</dbReference>
<organism evidence="9 10">
    <name type="scientific">Suhomyces tanzawaensis NRRL Y-17324</name>
    <dbReference type="NCBI Taxonomy" id="984487"/>
    <lineage>
        <taxon>Eukaryota</taxon>
        <taxon>Fungi</taxon>
        <taxon>Dikarya</taxon>
        <taxon>Ascomycota</taxon>
        <taxon>Saccharomycotina</taxon>
        <taxon>Pichiomycetes</taxon>
        <taxon>Debaryomycetaceae</taxon>
        <taxon>Suhomyces</taxon>
    </lineage>
</organism>